<organism evidence="2 3">
    <name type="scientific">Sporosarcina newyorkensis 2681</name>
    <dbReference type="NCBI Taxonomy" id="1027292"/>
    <lineage>
        <taxon>Bacteria</taxon>
        <taxon>Bacillati</taxon>
        <taxon>Bacillota</taxon>
        <taxon>Bacilli</taxon>
        <taxon>Bacillales</taxon>
        <taxon>Caryophanaceae</taxon>
        <taxon>Sporosarcina</taxon>
    </lineage>
</organism>
<dbReference type="AlphaFoldDB" id="F9DQ96"/>
<reference evidence="2 3" key="1">
    <citation type="submission" date="2011-04" db="EMBL/GenBank/DDBJ databases">
        <authorList>
            <person name="Muzny D."/>
            <person name="Qin X."/>
            <person name="Deng J."/>
            <person name="Jiang H."/>
            <person name="Liu Y."/>
            <person name="Qu J."/>
            <person name="Song X.-Z."/>
            <person name="Zhang L."/>
            <person name="Thornton R."/>
            <person name="Coyle M."/>
            <person name="Francisco L."/>
            <person name="Jackson L."/>
            <person name="Javaid M."/>
            <person name="Korchina V."/>
            <person name="Kovar C."/>
            <person name="Mata R."/>
            <person name="Mathew T."/>
            <person name="Ngo R."/>
            <person name="Nguyen L."/>
            <person name="Nguyen N."/>
            <person name="Okwuonu G."/>
            <person name="Ongeri F."/>
            <person name="Pham C."/>
            <person name="Simmons D."/>
            <person name="Wilczek-Boney K."/>
            <person name="Hale W."/>
            <person name="Jakkamsetti A."/>
            <person name="Pham P."/>
            <person name="Ruth R."/>
            <person name="San Lucas F."/>
            <person name="Warren J."/>
            <person name="Zhang J."/>
            <person name="Zhao Z."/>
            <person name="Zhou C."/>
            <person name="Zhu D."/>
            <person name="Lee S."/>
            <person name="Bess C."/>
            <person name="Blankenburg K."/>
            <person name="Forbes L."/>
            <person name="Fu Q."/>
            <person name="Gubbala S."/>
            <person name="Hirani K."/>
            <person name="Jayaseelan J.C."/>
            <person name="Lara F."/>
            <person name="Munidasa M."/>
            <person name="Palculict T."/>
            <person name="Patil S."/>
            <person name="Pu L.-L."/>
            <person name="Saada N."/>
            <person name="Tang L."/>
            <person name="Weissenberger G."/>
            <person name="Zhu Y."/>
            <person name="Hemphill L."/>
            <person name="Shang Y."/>
            <person name="Youmans B."/>
            <person name="Ayvaz T."/>
            <person name="Ross M."/>
            <person name="Santibanez J."/>
            <person name="Aqrawi P."/>
            <person name="Gross S."/>
            <person name="Joshi V."/>
            <person name="Fowler G."/>
            <person name="Nazareth L."/>
            <person name="Reid J."/>
            <person name="Worley K."/>
            <person name="Petrosino J."/>
            <person name="Highlander S."/>
            <person name="Gibbs R."/>
        </authorList>
    </citation>
    <scope>NUCLEOTIDE SEQUENCE [LARGE SCALE GENOMIC DNA]</scope>
    <source>
        <strain evidence="2 3">2681</strain>
    </source>
</reference>
<feature type="region of interest" description="Disordered" evidence="1">
    <location>
        <begin position="73"/>
        <end position="94"/>
    </location>
</feature>
<dbReference type="HOGENOM" id="CLU_2384688_0_0_9"/>
<sequence length="94" mass="9892">MIDNHFIFLLECLVGSRPCDPDFFVAVSGAGRTLSPAYITNIGWVGRVFSSLLKFFSIVFKCGGVVAVGGWDAGMSGPSTTREKGTNGLGSQAT</sequence>
<evidence type="ECO:0000256" key="1">
    <source>
        <dbReference type="SAM" id="MobiDB-lite"/>
    </source>
</evidence>
<dbReference type="EC" id="3.6.3.-" evidence="2"/>
<keyword evidence="2" id="KW-0378">Hydrolase</keyword>
<comment type="caution">
    <text evidence="2">The sequence shown here is derived from an EMBL/GenBank/DDBJ whole genome shotgun (WGS) entry which is preliminary data.</text>
</comment>
<evidence type="ECO:0000313" key="3">
    <source>
        <dbReference type="Proteomes" id="UP000005316"/>
    </source>
</evidence>
<name>F9DQ96_9BACL</name>
<dbReference type="GO" id="GO:0016787">
    <property type="term" value="F:hydrolase activity"/>
    <property type="evidence" value="ECO:0007669"/>
    <property type="project" value="UniProtKB-KW"/>
</dbReference>
<proteinExistence type="predicted"/>
<dbReference type="EMBL" id="AFPZ01000025">
    <property type="protein sequence ID" value="EGQ26946.1"/>
    <property type="molecule type" value="Genomic_DNA"/>
</dbReference>
<dbReference type="Proteomes" id="UP000005316">
    <property type="component" value="Unassembled WGS sequence"/>
</dbReference>
<evidence type="ECO:0000313" key="2">
    <source>
        <dbReference type="EMBL" id="EGQ26946.1"/>
    </source>
</evidence>
<accession>F9DQ96</accession>
<protein>
    <submittedName>
        <fullName evidence="2">Hypophosphite ABC superfamily ATP binding cassette transporter HtxD</fullName>
        <ecNumber evidence="2">3.6.3.-</ecNumber>
    </submittedName>
</protein>
<gene>
    <name evidence="2" type="ORF">HMPREF9372_0976</name>
</gene>